<protein>
    <submittedName>
        <fullName evidence="3">Putative esterase/lipase</fullName>
    </submittedName>
</protein>
<evidence type="ECO:0000313" key="4">
    <source>
        <dbReference type="Proteomes" id="UP000016568"/>
    </source>
</evidence>
<evidence type="ECO:0000259" key="2">
    <source>
        <dbReference type="Pfam" id="PF07859"/>
    </source>
</evidence>
<dbReference type="InterPro" id="IPR013094">
    <property type="entry name" value="AB_hydrolase_3"/>
</dbReference>
<gene>
    <name evidence="3" type="ORF">NT2_25_00030</name>
</gene>
<dbReference type="RefSeq" id="WP_021691985.1">
    <property type="nucleotide sequence ID" value="NZ_BASZ01000025.1"/>
</dbReference>
<organism evidence="3 4">
    <name type="scientific">Caenibius tardaugens NBRC 16725</name>
    <dbReference type="NCBI Taxonomy" id="1219035"/>
    <lineage>
        <taxon>Bacteria</taxon>
        <taxon>Pseudomonadati</taxon>
        <taxon>Pseudomonadota</taxon>
        <taxon>Alphaproteobacteria</taxon>
        <taxon>Sphingomonadales</taxon>
        <taxon>Erythrobacteraceae</taxon>
        <taxon>Caenibius</taxon>
    </lineage>
</organism>
<dbReference type="PANTHER" id="PTHR48081">
    <property type="entry name" value="AB HYDROLASE SUPERFAMILY PROTEIN C4A8.06C"/>
    <property type="match status" value="1"/>
</dbReference>
<dbReference type="Pfam" id="PF07859">
    <property type="entry name" value="Abhydrolase_3"/>
    <property type="match status" value="1"/>
</dbReference>
<dbReference type="InterPro" id="IPR050300">
    <property type="entry name" value="GDXG_lipolytic_enzyme"/>
</dbReference>
<comment type="caution">
    <text evidence="3">The sequence shown here is derived from an EMBL/GenBank/DDBJ whole genome shotgun (WGS) entry which is preliminary data.</text>
</comment>
<evidence type="ECO:0000313" key="3">
    <source>
        <dbReference type="EMBL" id="GAD51167.1"/>
    </source>
</evidence>
<evidence type="ECO:0000256" key="1">
    <source>
        <dbReference type="ARBA" id="ARBA00022801"/>
    </source>
</evidence>
<reference evidence="3 4" key="1">
    <citation type="submission" date="2013-09" db="EMBL/GenBank/DDBJ databases">
        <title>Whole genome shotgun sequence of Novosphingobium tardaugens NBRC 16725.</title>
        <authorList>
            <person name="Isaki S."/>
            <person name="Hosoyama A."/>
            <person name="Tsuchikane K."/>
            <person name="Katsumata H."/>
            <person name="Ando Y."/>
            <person name="Yamazaki S."/>
            <person name="Fujita N."/>
        </authorList>
    </citation>
    <scope>NUCLEOTIDE SEQUENCE [LARGE SCALE GENOMIC DNA]</scope>
    <source>
        <strain evidence="3 4">NBRC 16725</strain>
    </source>
</reference>
<feature type="domain" description="Alpha/beta hydrolase fold-3" evidence="2">
    <location>
        <begin position="82"/>
        <end position="292"/>
    </location>
</feature>
<accession>U2YR21</accession>
<dbReference type="GO" id="GO:0016787">
    <property type="term" value="F:hydrolase activity"/>
    <property type="evidence" value="ECO:0007669"/>
    <property type="project" value="UniProtKB-KW"/>
</dbReference>
<name>U2YR21_9SPHN</name>
<dbReference type="Gene3D" id="3.40.50.1820">
    <property type="entry name" value="alpha/beta hydrolase"/>
    <property type="match status" value="1"/>
</dbReference>
<dbReference type="KEGG" id="ntd:EGO55_04210"/>
<dbReference type="InterPro" id="IPR029058">
    <property type="entry name" value="AB_hydrolase_fold"/>
</dbReference>
<dbReference type="eggNOG" id="COG0657">
    <property type="taxonomic scope" value="Bacteria"/>
</dbReference>
<proteinExistence type="predicted"/>
<dbReference type="Proteomes" id="UP000016568">
    <property type="component" value="Unassembled WGS sequence"/>
</dbReference>
<dbReference type="PANTHER" id="PTHR48081:SF8">
    <property type="entry name" value="ALPHA_BETA HYDROLASE FOLD-3 DOMAIN-CONTAINING PROTEIN-RELATED"/>
    <property type="match status" value="1"/>
</dbReference>
<keyword evidence="1" id="KW-0378">Hydrolase</keyword>
<dbReference type="AlphaFoldDB" id="U2YR21"/>
<dbReference type="SUPFAM" id="SSF53474">
    <property type="entry name" value="alpha/beta-Hydrolases"/>
    <property type="match status" value="1"/>
</dbReference>
<keyword evidence="4" id="KW-1185">Reference proteome</keyword>
<sequence>MNSRYLVHPELIPGLDMMQDFNLDSTTVHAVRQATLDMIEAYAVPLPETMTCTTQAIEGAAGQPMDIMIYRPRDVVPHAACVFHIHGGGYVMGTPRISEGVNISIVNQLGCILISVDYRIAPETPHPGPLEDCYAALRWVDREAEALGIDRSRIAVRGESAGGGLVAALALLCRDRGGPSLCHQNLIYPMLDDRTGSARQVDPNPFAGEFCWTAASNRYGWTSLLGQEPGGPDTPYLAAPARATDLSGLPAAFIATGALDLFVDEDMEYARRLIRSGVPVELHVYPGAYHGFDIVADAASTKSMRQASIAALAEALRGR</sequence>
<dbReference type="EMBL" id="BASZ01000025">
    <property type="protein sequence ID" value="GAD51167.1"/>
    <property type="molecule type" value="Genomic_DNA"/>
</dbReference>
<dbReference type="OrthoDB" id="9806180at2"/>